<proteinExistence type="predicted"/>
<dbReference type="SUPFAM" id="SSF49265">
    <property type="entry name" value="Fibronectin type III"/>
    <property type="match status" value="1"/>
</dbReference>
<feature type="chain" id="PRO_5038039505" evidence="4">
    <location>
        <begin position="19"/>
        <end position="838"/>
    </location>
</feature>
<keyword evidence="4" id="KW-0732">Signal</keyword>
<dbReference type="InterPro" id="IPR007484">
    <property type="entry name" value="Peptidase_M28"/>
</dbReference>
<dbReference type="AlphaFoldDB" id="A0A937XHX8"/>
<dbReference type="PANTHER" id="PTHR12147">
    <property type="entry name" value="METALLOPEPTIDASE M28 FAMILY MEMBER"/>
    <property type="match status" value="1"/>
</dbReference>
<reference evidence="6" key="1">
    <citation type="submission" date="2019-03" db="EMBL/GenBank/DDBJ databases">
        <title>Lake Tanganyika Metagenome-Assembled Genomes (MAGs).</title>
        <authorList>
            <person name="Tran P."/>
        </authorList>
    </citation>
    <scope>NUCLEOTIDE SEQUENCE</scope>
    <source>
        <strain evidence="6">K_DeepCast_150m_m2_040</strain>
    </source>
</reference>
<evidence type="ECO:0000256" key="3">
    <source>
        <dbReference type="ARBA" id="ARBA00023049"/>
    </source>
</evidence>
<name>A0A937XHX8_UNCW3</name>
<dbReference type="SUPFAM" id="SSF53187">
    <property type="entry name" value="Zn-dependent exopeptidases"/>
    <property type="match status" value="1"/>
</dbReference>
<dbReference type="PANTHER" id="PTHR12147:SF26">
    <property type="entry name" value="PEPTIDASE M28 DOMAIN-CONTAINING PROTEIN"/>
    <property type="match status" value="1"/>
</dbReference>
<dbReference type="Pfam" id="PF04389">
    <property type="entry name" value="Peptidase_M28"/>
    <property type="match status" value="1"/>
</dbReference>
<evidence type="ECO:0000256" key="4">
    <source>
        <dbReference type="SAM" id="SignalP"/>
    </source>
</evidence>
<accession>A0A937XHX8</accession>
<evidence type="ECO:0000259" key="5">
    <source>
        <dbReference type="PROSITE" id="PS50853"/>
    </source>
</evidence>
<evidence type="ECO:0000256" key="2">
    <source>
        <dbReference type="ARBA" id="ARBA00022525"/>
    </source>
</evidence>
<dbReference type="PROSITE" id="PS50853">
    <property type="entry name" value="FN3"/>
    <property type="match status" value="1"/>
</dbReference>
<feature type="signal peptide" evidence="4">
    <location>
        <begin position="1"/>
        <end position="18"/>
    </location>
</feature>
<dbReference type="GO" id="GO:0008235">
    <property type="term" value="F:metalloexopeptidase activity"/>
    <property type="evidence" value="ECO:0007669"/>
    <property type="project" value="InterPro"/>
</dbReference>
<evidence type="ECO:0000313" key="7">
    <source>
        <dbReference type="Proteomes" id="UP000779900"/>
    </source>
</evidence>
<dbReference type="EMBL" id="VGIR01000052">
    <property type="protein sequence ID" value="MBM3331956.1"/>
    <property type="molecule type" value="Genomic_DNA"/>
</dbReference>
<organism evidence="6 7">
    <name type="scientific">candidate division WOR-3 bacterium</name>
    <dbReference type="NCBI Taxonomy" id="2052148"/>
    <lineage>
        <taxon>Bacteria</taxon>
        <taxon>Bacteria division WOR-3</taxon>
    </lineage>
</organism>
<feature type="domain" description="Fibronectin type-III" evidence="5">
    <location>
        <begin position="343"/>
        <end position="436"/>
    </location>
</feature>
<evidence type="ECO:0000256" key="1">
    <source>
        <dbReference type="ARBA" id="ARBA00004613"/>
    </source>
</evidence>
<dbReference type="InterPro" id="IPR013783">
    <property type="entry name" value="Ig-like_fold"/>
</dbReference>
<evidence type="ECO:0000313" key="6">
    <source>
        <dbReference type="EMBL" id="MBM3331956.1"/>
    </source>
</evidence>
<protein>
    <submittedName>
        <fullName evidence="6">M28 family peptidase</fullName>
    </submittedName>
</protein>
<gene>
    <name evidence="6" type="ORF">FJY68_08930</name>
</gene>
<sequence length="838" mass="90771">MKTSVFLYIAVLAASAPAGNLGTAPRSAHVELGVVQSPSSGQSAMPLDSVWDRNPPFDICHSDFGLLSQDTFIQRLIAKVSPDSIQARLQRLQDFATRYSPTDSCRRAEEYVASYFTSLGLDSVELDSYPASGDTWRNVVGSVLGKTHPEKILIICGHMDATSEIPDSLAPGCEDNGSGTCAAIEAARVLVGESLDCTVKFIAFTGEDIALNGSDHYAREARARGDDIVCVFNFDMIAWPGGSWGVRLVGLPAARRFVQYEAQIASTYTSLGHSESYRSFPSDSRSFETQGYMATSGYEYGSEPYVWYHTSHDSLYRLSMPLAAEVTRMAVATLASLAVAPLAPAGFALQDAGSGASLVASWQANTEPDLAGYKLLWGKAAGIYTDSISLGLATSYQIDGLQTDTCYYGVVVARDSNGFEGPPSVEASATPRLLPLAPESLQAMPFYFGMGLAWRENRELDLAGYNLYRGTDTSDLVCINASVITDTAYRDSGLLSDTMYWYAVTAVDTQDNESRQSALARGKPISLDHGILLVDETRNGTGVPGNPSDAQVDGFYHEMLRGFGYTDWDATQLGVPLAGDIGPYSTIVWHGDDYSQQQLLPALGGVANYLTYGGKLWLVGWKPVLALVGSGQYPFTFVPGQFAYDNLRITAGFNQSWFDFEGATGFSGYPDVSVDSAKLYPSAHGRLPYVDAFAVLDADTVLRFNSFVNDSFEGRPVGIRWNSKAVFFGFPFYYTKDAEARPVAIKVLTDLGEPYGIEESAKSQVEMTQTLPTVVRNVLFLPGASSHRPQATSRLLSAVGRHVMVLRPGANDVRGLPPGVYFVRETGARAIRKVVVTR</sequence>
<dbReference type="Proteomes" id="UP000779900">
    <property type="component" value="Unassembled WGS sequence"/>
</dbReference>
<dbReference type="InterPro" id="IPR003961">
    <property type="entry name" value="FN3_dom"/>
</dbReference>
<dbReference type="SMART" id="SM00060">
    <property type="entry name" value="FN3"/>
    <property type="match status" value="2"/>
</dbReference>
<keyword evidence="3" id="KW-0482">Metalloprotease</keyword>
<dbReference type="InterPro" id="IPR036116">
    <property type="entry name" value="FN3_sf"/>
</dbReference>
<keyword evidence="2" id="KW-0964">Secreted</keyword>
<dbReference type="Gene3D" id="3.40.630.10">
    <property type="entry name" value="Zn peptidases"/>
    <property type="match status" value="1"/>
</dbReference>
<dbReference type="GO" id="GO:0006508">
    <property type="term" value="P:proteolysis"/>
    <property type="evidence" value="ECO:0007669"/>
    <property type="project" value="InterPro"/>
</dbReference>
<comment type="subcellular location">
    <subcellularLocation>
        <location evidence="1">Secreted</location>
    </subcellularLocation>
</comment>
<keyword evidence="3" id="KW-0645">Protease</keyword>
<dbReference type="GO" id="GO:0005576">
    <property type="term" value="C:extracellular region"/>
    <property type="evidence" value="ECO:0007669"/>
    <property type="project" value="UniProtKB-SubCell"/>
</dbReference>
<keyword evidence="3" id="KW-0378">Hydrolase</keyword>
<dbReference type="CDD" id="cd00063">
    <property type="entry name" value="FN3"/>
    <property type="match status" value="1"/>
</dbReference>
<comment type="caution">
    <text evidence="6">The sequence shown here is derived from an EMBL/GenBank/DDBJ whole genome shotgun (WGS) entry which is preliminary data.</text>
</comment>
<dbReference type="Gene3D" id="2.60.40.10">
    <property type="entry name" value="Immunoglobulins"/>
    <property type="match status" value="2"/>
</dbReference>
<dbReference type="InterPro" id="IPR045175">
    <property type="entry name" value="M28_fam"/>
</dbReference>